<protein>
    <submittedName>
        <fullName evidence="1">Uncharacterized protein</fullName>
    </submittedName>
</protein>
<name>C4FCD2_9ACTN</name>
<comment type="caution">
    <text evidence="1">The sequence shown here is derived from an EMBL/GenBank/DDBJ whole genome shotgun (WGS) entry which is preliminary data.</text>
</comment>
<evidence type="ECO:0000313" key="2">
    <source>
        <dbReference type="Proteomes" id="UP000003295"/>
    </source>
</evidence>
<dbReference type="Proteomes" id="UP000003295">
    <property type="component" value="Unassembled WGS sequence"/>
</dbReference>
<gene>
    <name evidence="1" type="ORF">COLINT_03752</name>
</gene>
<accession>C4FCD2</accession>
<organism evidence="1 2">
    <name type="scientific">Collinsella intestinalis DSM 13280</name>
    <dbReference type="NCBI Taxonomy" id="521003"/>
    <lineage>
        <taxon>Bacteria</taxon>
        <taxon>Bacillati</taxon>
        <taxon>Actinomycetota</taxon>
        <taxon>Coriobacteriia</taxon>
        <taxon>Coriobacteriales</taxon>
        <taxon>Coriobacteriaceae</taxon>
        <taxon>Collinsella</taxon>
    </lineage>
</organism>
<proteinExistence type="predicted"/>
<reference evidence="1 2" key="1">
    <citation type="submission" date="2009-04" db="EMBL/GenBank/DDBJ databases">
        <authorList>
            <person name="Weinstock G."/>
            <person name="Sodergren E."/>
            <person name="Clifton S."/>
            <person name="Fulton L."/>
            <person name="Fulton B."/>
            <person name="Courtney L."/>
            <person name="Fronick C."/>
            <person name="Harrison M."/>
            <person name="Strong C."/>
            <person name="Farmer C."/>
            <person name="Delahaunty K."/>
            <person name="Markovic C."/>
            <person name="Hall O."/>
            <person name="Minx P."/>
            <person name="Tomlinson C."/>
            <person name="Mitreva M."/>
            <person name="Nelson J."/>
            <person name="Hou S."/>
            <person name="Wollam A."/>
            <person name="Pepin K.H."/>
            <person name="Johnson M."/>
            <person name="Bhonagiri V."/>
            <person name="Nash W.E."/>
            <person name="Warren W."/>
            <person name="Chinwalla A."/>
            <person name="Mardis E.R."/>
            <person name="Wilson R.K."/>
        </authorList>
    </citation>
    <scope>NUCLEOTIDE SEQUENCE [LARGE SCALE GENOMIC DNA]</scope>
    <source>
        <strain evidence="1 2">DSM 13280</strain>
    </source>
</reference>
<dbReference type="EMBL" id="ABXH02000053">
    <property type="protein sequence ID" value="EEP43533.1"/>
    <property type="molecule type" value="Genomic_DNA"/>
</dbReference>
<sequence>MHGIQIACVGYMGGETASDVQVHGMCSRMLTCSRMRASRLDVGFLMCNEN</sequence>
<dbReference type="STRING" id="521003.COLINT_03752"/>
<dbReference type="AlphaFoldDB" id="C4FCD2"/>
<dbReference type="HOGENOM" id="CLU_3116742_0_0_11"/>
<evidence type="ECO:0000313" key="1">
    <source>
        <dbReference type="EMBL" id="EEP43533.1"/>
    </source>
</evidence>